<keyword evidence="2" id="KW-0663">Pyridoxal phosphate</keyword>
<dbReference type="InterPro" id="IPR001926">
    <property type="entry name" value="TrpB-like_PALP"/>
</dbReference>
<dbReference type="GO" id="GO:1901605">
    <property type="term" value="P:alpha-amino acid metabolic process"/>
    <property type="evidence" value="ECO:0007669"/>
    <property type="project" value="UniProtKB-ARBA"/>
</dbReference>
<dbReference type="SUPFAM" id="SSF53686">
    <property type="entry name" value="Tryptophan synthase beta subunit-like PLP-dependent enzymes"/>
    <property type="match status" value="1"/>
</dbReference>
<comment type="caution">
    <text evidence="5">The sequence shown here is derived from an EMBL/GenBank/DDBJ whole genome shotgun (WGS) entry which is preliminary data.</text>
</comment>
<evidence type="ECO:0000256" key="1">
    <source>
        <dbReference type="ARBA" id="ARBA00001933"/>
    </source>
</evidence>
<feature type="region of interest" description="Disordered" evidence="3">
    <location>
        <begin position="1"/>
        <end position="69"/>
    </location>
</feature>
<evidence type="ECO:0000256" key="2">
    <source>
        <dbReference type="ARBA" id="ARBA00022898"/>
    </source>
</evidence>
<dbReference type="Pfam" id="PF00291">
    <property type="entry name" value="PALP"/>
    <property type="match status" value="1"/>
</dbReference>
<dbReference type="Proteomes" id="UP000248544">
    <property type="component" value="Unassembled WGS sequence"/>
</dbReference>
<reference evidence="5 6" key="1">
    <citation type="submission" date="2018-01" db="EMBL/GenBank/DDBJ databases">
        <title>Draft genome sequence of Sphaerisporangium sp. 7K107.</title>
        <authorList>
            <person name="Sahin N."/>
            <person name="Saygin H."/>
            <person name="Ay H."/>
        </authorList>
    </citation>
    <scope>NUCLEOTIDE SEQUENCE [LARGE SCALE GENOMIC DNA]</scope>
    <source>
        <strain evidence="5 6">7K107</strain>
    </source>
</reference>
<evidence type="ECO:0000313" key="6">
    <source>
        <dbReference type="Proteomes" id="UP000248544"/>
    </source>
</evidence>
<dbReference type="InterPro" id="IPR036052">
    <property type="entry name" value="TrpB-like_PALP_sf"/>
</dbReference>
<comment type="cofactor">
    <cofactor evidence="1">
        <name>pyridoxal 5'-phosphate</name>
        <dbReference type="ChEBI" id="CHEBI:597326"/>
    </cofactor>
</comment>
<accession>A0A2W2H697</accession>
<feature type="domain" description="Tryptophan synthase beta chain-like PALP" evidence="4">
    <location>
        <begin position="46"/>
        <end position="143"/>
    </location>
</feature>
<evidence type="ECO:0000256" key="3">
    <source>
        <dbReference type="SAM" id="MobiDB-lite"/>
    </source>
</evidence>
<feature type="compositionally biased region" description="Basic and acidic residues" evidence="3">
    <location>
        <begin position="55"/>
        <end position="64"/>
    </location>
</feature>
<sequence length="151" mass="15255">MPRTGGHPRRRRLAPPGRGHPLPQPPRRPRPGPALGGTRRRGLSAGEPHPAPADHPGDGPDLHGRTQLRTPSALAWPYLRGGLDAAITVTDADTAAAAGKPAALGVSSGPCGAAALAGARAALTEHRHALPVGPDSTVVLISTEGRAANPA</sequence>
<proteinExistence type="predicted"/>
<feature type="compositionally biased region" description="Basic residues" evidence="3">
    <location>
        <begin position="1"/>
        <end position="13"/>
    </location>
</feature>
<organism evidence="5 6">
    <name type="scientific">Spongiactinospora gelatinilytica</name>
    <dbReference type="NCBI Taxonomy" id="2666298"/>
    <lineage>
        <taxon>Bacteria</taxon>
        <taxon>Bacillati</taxon>
        <taxon>Actinomycetota</taxon>
        <taxon>Actinomycetes</taxon>
        <taxon>Streptosporangiales</taxon>
        <taxon>Streptosporangiaceae</taxon>
        <taxon>Spongiactinospora</taxon>
    </lineage>
</organism>
<dbReference type="Gene3D" id="3.40.50.1100">
    <property type="match status" value="1"/>
</dbReference>
<dbReference type="EMBL" id="POUA01000009">
    <property type="protein sequence ID" value="PZG56012.1"/>
    <property type="molecule type" value="Genomic_DNA"/>
</dbReference>
<gene>
    <name evidence="5" type="ORF">C1I98_02220</name>
</gene>
<protein>
    <recommendedName>
        <fullName evidence="4">Tryptophan synthase beta chain-like PALP domain-containing protein</fullName>
    </recommendedName>
</protein>
<name>A0A2W2H697_9ACTN</name>
<evidence type="ECO:0000259" key="4">
    <source>
        <dbReference type="Pfam" id="PF00291"/>
    </source>
</evidence>
<evidence type="ECO:0000313" key="5">
    <source>
        <dbReference type="EMBL" id="PZG56012.1"/>
    </source>
</evidence>
<keyword evidence="6" id="KW-1185">Reference proteome</keyword>
<dbReference type="AlphaFoldDB" id="A0A2W2H697"/>